<dbReference type="PANTHER" id="PTHR13780">
    <property type="entry name" value="AMP-ACTIVATED PROTEIN KINASE, GAMMA REGULATORY SUBUNIT"/>
    <property type="match status" value="1"/>
</dbReference>
<dbReference type="InterPro" id="IPR050511">
    <property type="entry name" value="AMPK_gamma/SDS23_families"/>
</dbReference>
<comment type="similarity">
    <text evidence="1">Belongs to the 5'-AMP-activated protein kinase gamma subunit family.</text>
</comment>
<dbReference type="EMBL" id="CAJPIN010010422">
    <property type="protein sequence ID" value="CAG2059747.1"/>
    <property type="molecule type" value="Genomic_DNA"/>
</dbReference>
<dbReference type="Pfam" id="PF00571">
    <property type="entry name" value="CBS"/>
    <property type="match status" value="1"/>
</dbReference>
<name>A0ABN7NYX8_TIMPD</name>
<dbReference type="SUPFAM" id="SSF54631">
    <property type="entry name" value="CBS-domain pair"/>
    <property type="match status" value="1"/>
</dbReference>
<evidence type="ECO:0000256" key="3">
    <source>
        <dbReference type="ARBA" id="ARBA00023122"/>
    </source>
</evidence>
<gene>
    <name evidence="7" type="ORF">TPAB3V08_LOCUS6706</name>
</gene>
<accession>A0ABN7NYX8</accession>
<dbReference type="SMART" id="SM00116">
    <property type="entry name" value="CBS"/>
    <property type="match status" value="1"/>
</dbReference>
<dbReference type="Gene3D" id="3.10.580.10">
    <property type="entry name" value="CBS-domain"/>
    <property type="match status" value="1"/>
</dbReference>
<keyword evidence="8" id="KW-1185">Reference proteome</keyword>
<dbReference type="CDD" id="cd04641">
    <property type="entry name" value="CBS_euAMPK_gamma-like_repeat2"/>
    <property type="match status" value="1"/>
</dbReference>
<evidence type="ECO:0000313" key="7">
    <source>
        <dbReference type="EMBL" id="CAG2059747.1"/>
    </source>
</evidence>
<sequence length="129" mass="14754">MMRGEGALGRVQIQIGTYDDIETAFEETSIILALKKFVERRVSALPIVDTEGRLVDIYAKFDVINLAAEKTYNNLDVTLKKANEHRNEWFEGVQKCKLDETLQTVMDRIVRAEVTSFRNQKKNMPASCL</sequence>
<evidence type="ECO:0000256" key="2">
    <source>
        <dbReference type="ARBA" id="ARBA00022737"/>
    </source>
</evidence>
<keyword evidence="3 5" id="KW-0129">CBS domain</keyword>
<dbReference type="PROSITE" id="PS51371">
    <property type="entry name" value="CBS"/>
    <property type="match status" value="1"/>
</dbReference>
<evidence type="ECO:0000256" key="5">
    <source>
        <dbReference type="PROSITE-ProRule" id="PRU00703"/>
    </source>
</evidence>
<dbReference type="PANTHER" id="PTHR13780:SF35">
    <property type="entry name" value="LD22662P"/>
    <property type="match status" value="1"/>
</dbReference>
<comment type="subunit">
    <text evidence="4">AMPK is a heterotrimer of an alpha catalytic subunit (PRKAA1 or PRKAA2), a beta (PRKAB1 or PRKAB2) and a gamma non-catalytic subunits (PRKAG1, PRKAG2 or PRKAG3). Interacts with FNIP1 and FNIP2.</text>
</comment>
<evidence type="ECO:0000256" key="4">
    <source>
        <dbReference type="ARBA" id="ARBA00025878"/>
    </source>
</evidence>
<dbReference type="InterPro" id="IPR000644">
    <property type="entry name" value="CBS_dom"/>
</dbReference>
<protein>
    <recommendedName>
        <fullName evidence="6">CBS domain-containing protein</fullName>
    </recommendedName>
</protein>
<evidence type="ECO:0000256" key="1">
    <source>
        <dbReference type="ARBA" id="ARBA00006750"/>
    </source>
</evidence>
<evidence type="ECO:0000259" key="6">
    <source>
        <dbReference type="PROSITE" id="PS51371"/>
    </source>
</evidence>
<proteinExistence type="inferred from homology"/>
<organism evidence="7 8">
    <name type="scientific">Timema podura</name>
    <name type="common">Walking stick</name>
    <dbReference type="NCBI Taxonomy" id="61482"/>
    <lineage>
        <taxon>Eukaryota</taxon>
        <taxon>Metazoa</taxon>
        <taxon>Ecdysozoa</taxon>
        <taxon>Arthropoda</taxon>
        <taxon>Hexapoda</taxon>
        <taxon>Insecta</taxon>
        <taxon>Pterygota</taxon>
        <taxon>Neoptera</taxon>
        <taxon>Polyneoptera</taxon>
        <taxon>Phasmatodea</taxon>
        <taxon>Timematodea</taxon>
        <taxon>Timematoidea</taxon>
        <taxon>Timematidae</taxon>
        <taxon>Timema</taxon>
    </lineage>
</organism>
<dbReference type="InterPro" id="IPR046342">
    <property type="entry name" value="CBS_dom_sf"/>
</dbReference>
<evidence type="ECO:0000313" key="8">
    <source>
        <dbReference type="Proteomes" id="UP001153148"/>
    </source>
</evidence>
<reference evidence="7" key="1">
    <citation type="submission" date="2021-03" db="EMBL/GenBank/DDBJ databases">
        <authorList>
            <person name="Tran Van P."/>
        </authorList>
    </citation>
    <scope>NUCLEOTIDE SEQUENCE</scope>
</reference>
<dbReference type="Proteomes" id="UP001153148">
    <property type="component" value="Unassembled WGS sequence"/>
</dbReference>
<feature type="domain" description="CBS" evidence="6">
    <location>
        <begin position="15"/>
        <end position="77"/>
    </location>
</feature>
<comment type="caution">
    <text evidence="7">The sequence shown here is derived from an EMBL/GenBank/DDBJ whole genome shotgun (WGS) entry which is preliminary data.</text>
</comment>
<keyword evidence="2" id="KW-0677">Repeat</keyword>